<organism evidence="1 2">
    <name type="scientific">Nocardia aurantiaca</name>
    <dbReference type="NCBI Taxonomy" id="2675850"/>
    <lineage>
        <taxon>Bacteria</taxon>
        <taxon>Bacillati</taxon>
        <taxon>Actinomycetota</taxon>
        <taxon>Actinomycetes</taxon>
        <taxon>Mycobacteriales</taxon>
        <taxon>Nocardiaceae</taxon>
        <taxon>Nocardia</taxon>
    </lineage>
</organism>
<proteinExistence type="predicted"/>
<keyword evidence="2" id="KW-1185">Reference proteome</keyword>
<dbReference type="RefSeq" id="WP_154787072.1">
    <property type="nucleotide sequence ID" value="NZ_WMBB01000003.1"/>
</dbReference>
<protein>
    <submittedName>
        <fullName evidence="1">Uncharacterized protein</fullName>
    </submittedName>
</protein>
<reference evidence="1 2" key="1">
    <citation type="submission" date="2019-11" db="EMBL/GenBank/DDBJ databases">
        <title>Nocardia sp. nov. CT2-14 isolated from soil.</title>
        <authorList>
            <person name="Kanchanasin P."/>
            <person name="Tanasupawat S."/>
            <person name="Yuki M."/>
            <person name="Kudo T."/>
        </authorList>
    </citation>
    <scope>NUCLEOTIDE SEQUENCE [LARGE SCALE GENOMIC DNA]</scope>
    <source>
        <strain evidence="1 2">CT2-14</strain>
    </source>
</reference>
<name>A0A6I3KTA1_9NOCA</name>
<gene>
    <name evidence="1" type="ORF">GLP40_07295</name>
</gene>
<dbReference type="EMBL" id="WMBB01000003">
    <property type="protein sequence ID" value="MTE12581.1"/>
    <property type="molecule type" value="Genomic_DNA"/>
</dbReference>
<accession>A0A6I3KTA1</accession>
<evidence type="ECO:0000313" key="2">
    <source>
        <dbReference type="Proteomes" id="UP000432464"/>
    </source>
</evidence>
<dbReference type="AlphaFoldDB" id="A0A6I3KTA1"/>
<comment type="caution">
    <text evidence="1">The sequence shown here is derived from an EMBL/GenBank/DDBJ whole genome shotgun (WGS) entry which is preliminary data.</text>
</comment>
<evidence type="ECO:0000313" key="1">
    <source>
        <dbReference type="EMBL" id="MTE12581.1"/>
    </source>
</evidence>
<dbReference type="Proteomes" id="UP000432464">
    <property type="component" value="Unassembled WGS sequence"/>
</dbReference>
<sequence>MRDRIANSRVDGIISVGADHSIGEVFHLGMENESVLIRTMRANALEIVPSLSAGPSTNGTATTRSR</sequence>